<dbReference type="EMBL" id="JAPDRN010000026">
    <property type="protein sequence ID" value="KAJ9637050.1"/>
    <property type="molecule type" value="Genomic_DNA"/>
</dbReference>
<evidence type="ECO:0000313" key="2">
    <source>
        <dbReference type="EMBL" id="KAJ9637050.1"/>
    </source>
</evidence>
<organism evidence="2 3">
    <name type="scientific">Knufia peltigerae</name>
    <dbReference type="NCBI Taxonomy" id="1002370"/>
    <lineage>
        <taxon>Eukaryota</taxon>
        <taxon>Fungi</taxon>
        <taxon>Dikarya</taxon>
        <taxon>Ascomycota</taxon>
        <taxon>Pezizomycotina</taxon>
        <taxon>Eurotiomycetes</taxon>
        <taxon>Chaetothyriomycetidae</taxon>
        <taxon>Chaetothyriales</taxon>
        <taxon>Trichomeriaceae</taxon>
        <taxon>Knufia</taxon>
    </lineage>
</organism>
<accession>A0AA38Y6L2</accession>
<dbReference type="PANTHER" id="PTHR22642">
    <property type="entry name" value="IMIDAZOLONEPROPIONASE"/>
    <property type="match status" value="1"/>
</dbReference>
<dbReference type="SUPFAM" id="SSF51556">
    <property type="entry name" value="Metallo-dependent hydrolases"/>
    <property type="match status" value="1"/>
</dbReference>
<dbReference type="GO" id="GO:0016810">
    <property type="term" value="F:hydrolase activity, acting on carbon-nitrogen (but not peptide) bonds"/>
    <property type="evidence" value="ECO:0007669"/>
    <property type="project" value="InterPro"/>
</dbReference>
<dbReference type="Pfam" id="PF07969">
    <property type="entry name" value="Amidohydro_3"/>
    <property type="match status" value="1"/>
</dbReference>
<comment type="caution">
    <text evidence="2">The sequence shown here is derived from an EMBL/GenBank/DDBJ whole genome shotgun (WGS) entry which is preliminary data.</text>
</comment>
<evidence type="ECO:0000259" key="1">
    <source>
        <dbReference type="Pfam" id="PF07969"/>
    </source>
</evidence>
<sequence>MSQSNSYSSMTPKNGTAYINGRIYTVNEAAPWAEAFIVGPDGTFGVVGTDKEVKAKALEDGLAVYDLRGKFIMPGIHDAHVHMLLAGVGMTSQALLPTQGLNSTNVAESLDHGSCMCKYAHVNQDWLVAWAYMVDDFHRDALDKEYPDTPVVIHGGAGHSMFLNTEALRRAGYDVDSEPDGQATMYVRDEAGRLTGHVAEMGMSKAARSIPQPSLGHVKRALRHAQHQLHRAGVTSCQEASANSIMLHALKELDAEKDLKLNMYTHIVYAPDWVAEESVESLHKLIDDAAGFRSDHVDTRFVKIILDGVPLPPYYTQAGFNKDDGTVDESKLFILNVKEAVAEYDARGFTMKIHCTGTGATKLALDAFDAARKTNPRGPRHEIAHSSGVRDEDFGRYKTLNVTAEMSPAFFFVHPVTAASGGLMDWNFPRMIEADAHVTIGSDWCAPNVPDLLPIMGNIVESVGGGDRTLGAARICRMLTLAGAEAVGKQNEFGSVEPGKKANFIALNNDLSKAEFEGVKVLTTWFEGEIVYEEN</sequence>
<dbReference type="InterPro" id="IPR032466">
    <property type="entry name" value="Metal_Hydrolase"/>
</dbReference>
<evidence type="ECO:0000313" key="3">
    <source>
        <dbReference type="Proteomes" id="UP001172681"/>
    </source>
</evidence>
<keyword evidence="3" id="KW-1185">Reference proteome</keyword>
<dbReference type="AlphaFoldDB" id="A0AA38Y6L2"/>
<dbReference type="InterPro" id="IPR013108">
    <property type="entry name" value="Amidohydro_3"/>
</dbReference>
<dbReference type="Gene3D" id="2.30.40.10">
    <property type="entry name" value="Urease, subunit C, domain 1"/>
    <property type="match status" value="1"/>
</dbReference>
<name>A0AA38Y6L2_9EURO</name>
<feature type="domain" description="Amidohydrolase 3" evidence="1">
    <location>
        <begin position="64"/>
        <end position="532"/>
    </location>
</feature>
<dbReference type="Proteomes" id="UP001172681">
    <property type="component" value="Unassembled WGS sequence"/>
</dbReference>
<dbReference type="Gene3D" id="3.20.20.140">
    <property type="entry name" value="Metal-dependent hydrolases"/>
    <property type="match status" value="1"/>
</dbReference>
<dbReference type="PANTHER" id="PTHR22642:SF2">
    <property type="entry name" value="PROTEIN LONG AFTER FAR-RED 3"/>
    <property type="match status" value="1"/>
</dbReference>
<reference evidence="2" key="1">
    <citation type="submission" date="2022-10" db="EMBL/GenBank/DDBJ databases">
        <title>Culturing micro-colonial fungi from biological soil crusts in the Mojave desert and describing Neophaeococcomyces mojavensis, and introducing the new genera and species Taxawa tesnikishii.</title>
        <authorList>
            <person name="Kurbessoian T."/>
            <person name="Stajich J.E."/>
        </authorList>
    </citation>
    <scope>NUCLEOTIDE SEQUENCE</scope>
    <source>
        <strain evidence="2">TK_35</strain>
    </source>
</reference>
<dbReference type="Gene3D" id="3.10.310.70">
    <property type="match status" value="1"/>
</dbReference>
<dbReference type="SUPFAM" id="SSF51338">
    <property type="entry name" value="Composite domain of metallo-dependent hydrolases"/>
    <property type="match status" value="1"/>
</dbReference>
<proteinExistence type="predicted"/>
<dbReference type="InterPro" id="IPR011059">
    <property type="entry name" value="Metal-dep_hydrolase_composite"/>
</dbReference>
<gene>
    <name evidence="2" type="ORF">H2204_004974</name>
</gene>
<protein>
    <recommendedName>
        <fullName evidence="1">Amidohydrolase 3 domain-containing protein</fullName>
    </recommendedName>
</protein>